<reference evidence="1 2" key="1">
    <citation type="submission" date="2022-04" db="EMBL/GenBank/DDBJ databases">
        <title>Paracoccus sp. YLB-12 draft genome sequence.</title>
        <authorList>
            <person name="Yu L."/>
        </authorList>
    </citation>
    <scope>NUCLEOTIDE SEQUENCE [LARGE SCALE GENOMIC DNA]</scope>
    <source>
        <strain evidence="1 2">YLB-12</strain>
    </source>
</reference>
<dbReference type="Proteomes" id="UP001320702">
    <property type="component" value="Unassembled WGS sequence"/>
</dbReference>
<dbReference type="EMBL" id="JANAVZ010000008">
    <property type="protein sequence ID" value="MCT4334066.1"/>
    <property type="molecule type" value="Genomic_DNA"/>
</dbReference>
<keyword evidence="2" id="KW-1185">Reference proteome</keyword>
<evidence type="ECO:0000313" key="1">
    <source>
        <dbReference type="EMBL" id="MCT4334066.1"/>
    </source>
</evidence>
<comment type="caution">
    <text evidence="1">The sequence shown here is derived from an EMBL/GenBank/DDBJ whole genome shotgun (WGS) entry which is preliminary data.</text>
</comment>
<organism evidence="1 2">
    <name type="scientific">Paracoccus maritimus</name>
    <dbReference type="NCBI Taxonomy" id="2933292"/>
    <lineage>
        <taxon>Bacteria</taxon>
        <taxon>Pseudomonadati</taxon>
        <taxon>Pseudomonadota</taxon>
        <taxon>Alphaproteobacteria</taxon>
        <taxon>Rhodobacterales</taxon>
        <taxon>Paracoccaceae</taxon>
        <taxon>Paracoccus</taxon>
    </lineage>
</organism>
<sequence length="105" mass="11120">MKASIARNLASVKSAIIAGDPVTALMTLEKLAATLQREGLPPADRPALTDAMSQLMVLAEASLRGARQASDEVQAIIQAARSLQTYDSDGCRRTALVTAPAPRRF</sequence>
<dbReference type="RefSeq" id="WP_260277986.1">
    <property type="nucleotide sequence ID" value="NZ_JANAVZ010000008.1"/>
</dbReference>
<proteinExistence type="predicted"/>
<name>A0ABT2KC12_9RHOB</name>
<evidence type="ECO:0000313" key="2">
    <source>
        <dbReference type="Proteomes" id="UP001320702"/>
    </source>
</evidence>
<protein>
    <submittedName>
        <fullName evidence="1">Uncharacterized protein</fullName>
    </submittedName>
</protein>
<gene>
    <name evidence="1" type="ORF">MU516_14465</name>
</gene>
<accession>A0ABT2KC12</accession>